<evidence type="ECO:0000256" key="1">
    <source>
        <dbReference type="SAM" id="Phobius"/>
    </source>
</evidence>
<name>A0A495X905_9PSEU</name>
<keyword evidence="3" id="KW-1185">Reference proteome</keyword>
<gene>
    <name evidence="2" type="ORF">DFJ66_3960</name>
</gene>
<dbReference type="EMBL" id="RBXR01000001">
    <property type="protein sequence ID" value="RKT70690.1"/>
    <property type="molecule type" value="Genomic_DNA"/>
</dbReference>
<keyword evidence="1" id="KW-0812">Transmembrane</keyword>
<dbReference type="Proteomes" id="UP000272729">
    <property type="component" value="Unassembled WGS sequence"/>
</dbReference>
<dbReference type="AlphaFoldDB" id="A0A495X905"/>
<comment type="caution">
    <text evidence="2">The sequence shown here is derived from an EMBL/GenBank/DDBJ whole genome shotgun (WGS) entry which is preliminary data.</text>
</comment>
<organism evidence="2 3">
    <name type="scientific">Saccharothrix variisporea</name>
    <dbReference type="NCBI Taxonomy" id="543527"/>
    <lineage>
        <taxon>Bacteria</taxon>
        <taxon>Bacillati</taxon>
        <taxon>Actinomycetota</taxon>
        <taxon>Actinomycetes</taxon>
        <taxon>Pseudonocardiales</taxon>
        <taxon>Pseudonocardiaceae</taxon>
        <taxon>Saccharothrix</taxon>
    </lineage>
</organism>
<dbReference type="RefSeq" id="WP_121223049.1">
    <property type="nucleotide sequence ID" value="NZ_JBIUBA010000068.1"/>
</dbReference>
<keyword evidence="1" id="KW-1133">Transmembrane helix</keyword>
<sequence>MGDLGEVKNEISGIVNGPVAQFGQVGDDVTINLEAPSPNREKVFEAYLKDREAVARKRRNGVVARSVGIPLVLLVLLVVLTAEVVHPFVVIFSALCALSLVKALWAYGRR</sequence>
<feature type="transmembrane region" description="Helical" evidence="1">
    <location>
        <begin position="88"/>
        <end position="107"/>
    </location>
</feature>
<accession>A0A495X905</accession>
<feature type="transmembrane region" description="Helical" evidence="1">
    <location>
        <begin position="62"/>
        <end position="82"/>
    </location>
</feature>
<evidence type="ECO:0000313" key="2">
    <source>
        <dbReference type="EMBL" id="RKT70690.1"/>
    </source>
</evidence>
<evidence type="ECO:0000313" key="3">
    <source>
        <dbReference type="Proteomes" id="UP000272729"/>
    </source>
</evidence>
<protein>
    <submittedName>
        <fullName evidence="2">Uncharacterized protein</fullName>
    </submittedName>
</protein>
<proteinExistence type="predicted"/>
<reference evidence="2 3" key="1">
    <citation type="submission" date="2018-10" db="EMBL/GenBank/DDBJ databases">
        <title>Sequencing the genomes of 1000 actinobacteria strains.</title>
        <authorList>
            <person name="Klenk H.-P."/>
        </authorList>
    </citation>
    <scope>NUCLEOTIDE SEQUENCE [LARGE SCALE GENOMIC DNA]</scope>
    <source>
        <strain evidence="2 3">DSM 43911</strain>
    </source>
</reference>
<keyword evidence="1" id="KW-0472">Membrane</keyword>